<comment type="caution">
    <text evidence="11">The sequence shown here is derived from an EMBL/GenBank/DDBJ whole genome shotgun (WGS) entry which is preliminary data.</text>
</comment>
<name>A0ABS5VQ12_9BACT</name>
<dbReference type="PANTHER" id="PTHR38481:SF1">
    <property type="entry name" value="HYALURONATE LYASE"/>
    <property type="match status" value="1"/>
</dbReference>
<keyword evidence="12" id="KW-1185">Reference proteome</keyword>
<dbReference type="InterPro" id="IPR011071">
    <property type="entry name" value="Lyase_8-like_C"/>
</dbReference>
<feature type="signal peptide" evidence="7">
    <location>
        <begin position="1"/>
        <end position="21"/>
    </location>
</feature>
<dbReference type="Gene3D" id="1.50.10.100">
    <property type="entry name" value="Chondroitin AC/alginate lyase"/>
    <property type="match status" value="1"/>
</dbReference>
<dbReference type="SUPFAM" id="SSF49863">
    <property type="entry name" value="Hyaluronate lyase-like, C-terminal domain"/>
    <property type="match status" value="1"/>
</dbReference>
<evidence type="ECO:0000256" key="1">
    <source>
        <dbReference type="ARBA" id="ARBA00001913"/>
    </source>
</evidence>
<comment type="similarity">
    <text evidence="2">Belongs to the polysaccharide lyase 8 family.</text>
</comment>
<evidence type="ECO:0000259" key="10">
    <source>
        <dbReference type="Pfam" id="PF08124"/>
    </source>
</evidence>
<sequence>MHKILFVVFSLFSFSVCYSFAEPTSQVSVLSQTSSDLETIRARIIEDLLAPAIDEERISHLIKSIQPDGSWGSINYKDVSRTGFQHSEHLTNMLELSRALKKKGSPFYKNQEVSKAAHAALDFWIAHDFICDNWWWNEMGTPNLMINTLLVLDIDLTEKEKTEGLRIAGRANLEGFGARPGGDLIQIAGMLGKQALFKRDEATLERVVNVMASEIKVTTGRGLKPDMSFHHRVDNVISTLTYGTGYASAFSYWAVKIAGTRFKFPDEAMKLLIDYYLDGICRSLAFATYPDPGAKNRDLSRRGTSNPVGNEIAENLKVASDYRRADLENIIKIRNGEQKPNLSWDHFFWHSEYFTHQRPAYFTSVRMHSSRNHSMEEPHNEEGLKNHHVADGSNFVAVTGKEYAEIFPVWDWQKIPGTTVVQKPALPHWKEIAKKGLTDFVGGVSDGQYGAAAFDFVSPLDPLRARKSWFFFDGEYVCLGAGITSESDYKVLTTVNQCLLNGEVTVKTKVGELKLDNGTNNLKDVNWIHHDGVTYLFPVSANINLTNTTATGNYRAINHHTWATEEPIEKEVFTAWFDHGQKPKGASYAYIVIPATELSSINSYKQDKIVILSNTPELQGVMNKELQQSELVFFTPGKISLPGGVSVEVENPCMVMLKTKGNALEKLSVSDPTRKLKTLRLKVGAKMEGKGDNWKATWSKHERQSTIEISLPEGGYAGQSVVINISGK</sequence>
<dbReference type="InterPro" id="IPR012970">
    <property type="entry name" value="Lyase_8_alpha_N"/>
</dbReference>
<dbReference type="InterPro" id="IPR008929">
    <property type="entry name" value="Chondroitin_lyas"/>
</dbReference>
<protein>
    <submittedName>
        <fullName evidence="11">Chondroitin lyase</fullName>
    </submittedName>
</protein>
<evidence type="ECO:0000259" key="8">
    <source>
        <dbReference type="Pfam" id="PF02278"/>
    </source>
</evidence>
<feature type="domain" description="Polysaccharide lyase 8 N-terminal alpha-helical" evidence="10">
    <location>
        <begin position="68"/>
        <end position="282"/>
    </location>
</feature>
<dbReference type="Gene3D" id="2.70.98.10">
    <property type="match status" value="1"/>
</dbReference>
<keyword evidence="4 7" id="KW-0732">Signal</keyword>
<dbReference type="EMBL" id="JAHESD010000016">
    <property type="protein sequence ID" value="MBT1703539.1"/>
    <property type="molecule type" value="Genomic_DNA"/>
</dbReference>
<comment type="subunit">
    <text evidence="3">Monomer.</text>
</comment>
<dbReference type="InterPro" id="IPR038970">
    <property type="entry name" value="Lyase_8"/>
</dbReference>
<evidence type="ECO:0000313" key="11">
    <source>
        <dbReference type="EMBL" id="MBT1703539.1"/>
    </source>
</evidence>
<dbReference type="InterPro" id="IPR014718">
    <property type="entry name" value="GH-type_carb-bd"/>
</dbReference>
<dbReference type="RefSeq" id="WP_254153499.1">
    <property type="nucleotide sequence ID" value="NZ_JAHESD010000016.1"/>
</dbReference>
<feature type="domain" description="Polysaccharide lyase family 8 C-terminal" evidence="9">
    <location>
        <begin position="611"/>
        <end position="679"/>
    </location>
</feature>
<comment type="cofactor">
    <cofactor evidence="1">
        <name>Ca(2+)</name>
        <dbReference type="ChEBI" id="CHEBI:29108"/>
    </cofactor>
</comment>
<dbReference type="Proteomes" id="UP000772618">
    <property type="component" value="Unassembled WGS sequence"/>
</dbReference>
<evidence type="ECO:0000256" key="3">
    <source>
        <dbReference type="ARBA" id="ARBA00011245"/>
    </source>
</evidence>
<dbReference type="PANTHER" id="PTHR38481">
    <property type="entry name" value="HYALURONATE LYASE"/>
    <property type="match status" value="1"/>
</dbReference>
<proteinExistence type="inferred from homology"/>
<dbReference type="Pfam" id="PF02884">
    <property type="entry name" value="Lyase_8_C"/>
    <property type="match status" value="1"/>
</dbReference>
<evidence type="ECO:0000256" key="7">
    <source>
        <dbReference type="SAM" id="SignalP"/>
    </source>
</evidence>
<feature type="chain" id="PRO_5046976841" evidence="7">
    <location>
        <begin position="22"/>
        <end position="728"/>
    </location>
</feature>
<keyword evidence="5" id="KW-0106">Calcium</keyword>
<dbReference type="Pfam" id="PF08124">
    <property type="entry name" value="Lyase_8_N"/>
    <property type="match status" value="1"/>
</dbReference>
<dbReference type="InterPro" id="IPR003159">
    <property type="entry name" value="Lyase_8_central_dom"/>
</dbReference>
<evidence type="ECO:0000256" key="2">
    <source>
        <dbReference type="ARBA" id="ARBA00006699"/>
    </source>
</evidence>
<organism evidence="11 12">
    <name type="scientific">Chryseosolibacter indicus</name>
    <dbReference type="NCBI Taxonomy" id="2782351"/>
    <lineage>
        <taxon>Bacteria</taxon>
        <taxon>Pseudomonadati</taxon>
        <taxon>Bacteroidota</taxon>
        <taxon>Cytophagia</taxon>
        <taxon>Cytophagales</taxon>
        <taxon>Chryseotaleaceae</taxon>
        <taxon>Chryseosolibacter</taxon>
    </lineage>
</organism>
<keyword evidence="6 11" id="KW-0456">Lyase</keyword>
<reference evidence="11 12" key="1">
    <citation type="submission" date="2021-05" db="EMBL/GenBank/DDBJ databases">
        <title>A Polyphasic approach of four new species of the genus Ohtaekwangia: Ohtaekwangia histidinii sp. nov., Ohtaekwangia cretensis sp. nov., Ohtaekwangia indiensis sp. nov., Ohtaekwangia reichenbachii sp. nov. from diverse environment.</title>
        <authorList>
            <person name="Octaviana S."/>
        </authorList>
    </citation>
    <scope>NUCLEOTIDE SEQUENCE [LARGE SCALE GENOMIC DNA]</scope>
    <source>
        <strain evidence="11 12">PWU20</strain>
    </source>
</reference>
<gene>
    <name evidence="11" type="ORF">KK060_09630</name>
</gene>
<dbReference type="Pfam" id="PF02278">
    <property type="entry name" value="Lyase_8"/>
    <property type="match status" value="1"/>
</dbReference>
<dbReference type="SUPFAM" id="SSF74650">
    <property type="entry name" value="Galactose mutarotase-like"/>
    <property type="match status" value="1"/>
</dbReference>
<evidence type="ECO:0000256" key="5">
    <source>
        <dbReference type="ARBA" id="ARBA00022837"/>
    </source>
</evidence>
<dbReference type="Gene3D" id="2.60.220.10">
    <property type="entry name" value="Polysaccharide lyase family 8-like, C-terminal"/>
    <property type="match status" value="1"/>
</dbReference>
<dbReference type="SUPFAM" id="SSF48230">
    <property type="entry name" value="Chondroitin AC/alginate lyase"/>
    <property type="match status" value="1"/>
</dbReference>
<feature type="domain" description="Polysaccharide lyase family 8 central" evidence="8">
    <location>
        <begin position="346"/>
        <end position="596"/>
    </location>
</feature>
<dbReference type="InterPro" id="IPR011013">
    <property type="entry name" value="Gal_mutarotase_sf_dom"/>
</dbReference>
<evidence type="ECO:0000259" key="9">
    <source>
        <dbReference type="Pfam" id="PF02884"/>
    </source>
</evidence>
<evidence type="ECO:0000256" key="6">
    <source>
        <dbReference type="ARBA" id="ARBA00023239"/>
    </source>
</evidence>
<dbReference type="GO" id="GO:0016829">
    <property type="term" value="F:lyase activity"/>
    <property type="evidence" value="ECO:0007669"/>
    <property type="project" value="UniProtKB-KW"/>
</dbReference>
<dbReference type="InterPro" id="IPR004103">
    <property type="entry name" value="Lyase_8_C"/>
</dbReference>
<accession>A0ABS5VQ12</accession>
<evidence type="ECO:0000313" key="12">
    <source>
        <dbReference type="Proteomes" id="UP000772618"/>
    </source>
</evidence>
<evidence type="ECO:0000256" key="4">
    <source>
        <dbReference type="ARBA" id="ARBA00022729"/>
    </source>
</evidence>